<dbReference type="SUPFAM" id="SSF48452">
    <property type="entry name" value="TPR-like"/>
    <property type="match status" value="1"/>
</dbReference>
<evidence type="ECO:0008006" key="3">
    <source>
        <dbReference type="Google" id="ProtNLM"/>
    </source>
</evidence>
<name>A0ABU4SZS6_9PSEU</name>
<comment type="caution">
    <text evidence="1">The sequence shown here is derived from an EMBL/GenBank/DDBJ whole genome shotgun (WGS) entry which is preliminary data.</text>
</comment>
<dbReference type="EMBL" id="JAXAVW010000010">
    <property type="protein sequence ID" value="MDX8031257.1"/>
    <property type="molecule type" value="Genomic_DNA"/>
</dbReference>
<evidence type="ECO:0000313" key="1">
    <source>
        <dbReference type="EMBL" id="MDX8031257.1"/>
    </source>
</evidence>
<dbReference type="Proteomes" id="UP001285521">
    <property type="component" value="Unassembled WGS sequence"/>
</dbReference>
<dbReference type="Gene3D" id="1.25.40.10">
    <property type="entry name" value="Tetratricopeptide repeat domain"/>
    <property type="match status" value="1"/>
</dbReference>
<protein>
    <recommendedName>
        <fullName evidence="3">Tetratricopeptide repeat-containing protein</fullName>
    </recommendedName>
</protein>
<evidence type="ECO:0000313" key="2">
    <source>
        <dbReference type="Proteomes" id="UP001285521"/>
    </source>
</evidence>
<reference evidence="1 2" key="1">
    <citation type="submission" date="2023-11" db="EMBL/GenBank/DDBJ databases">
        <title>Lentzea sokolovensis, sp. nov., Lentzea kristufkii, sp. nov., and Lentzea miocenensis, sp. nov., rare actinobacteria from Sokolov Coal Basin, Miocene lacustrine sediment, Czech Republic.</title>
        <authorList>
            <person name="Lara A."/>
            <person name="Kotroba L."/>
            <person name="Nouioui I."/>
            <person name="Neumann-Schaal M."/>
            <person name="Mast Y."/>
            <person name="Chronakova A."/>
        </authorList>
    </citation>
    <scope>NUCLEOTIDE SEQUENCE [LARGE SCALE GENOMIC DNA]</scope>
    <source>
        <strain evidence="1 2">BCCO 10_0856</strain>
    </source>
</reference>
<dbReference type="InterPro" id="IPR011990">
    <property type="entry name" value="TPR-like_helical_dom_sf"/>
</dbReference>
<accession>A0ABU4SZS6</accession>
<organism evidence="1 2">
    <name type="scientific">Lentzea miocenica</name>
    <dbReference type="NCBI Taxonomy" id="3095431"/>
    <lineage>
        <taxon>Bacteria</taxon>
        <taxon>Bacillati</taxon>
        <taxon>Actinomycetota</taxon>
        <taxon>Actinomycetes</taxon>
        <taxon>Pseudonocardiales</taxon>
        <taxon>Pseudonocardiaceae</taxon>
        <taxon>Lentzea</taxon>
    </lineage>
</organism>
<proteinExistence type="predicted"/>
<gene>
    <name evidence="1" type="ORF">SK803_13600</name>
</gene>
<reference evidence="1 2" key="2">
    <citation type="submission" date="2023-11" db="EMBL/GenBank/DDBJ databases">
        <authorList>
            <person name="Lara A.C."/>
            <person name="Chronakova A."/>
        </authorList>
    </citation>
    <scope>NUCLEOTIDE SEQUENCE [LARGE SCALE GENOMIC DNA]</scope>
    <source>
        <strain evidence="1 2">BCCO 10_0856</strain>
    </source>
</reference>
<sequence length="118" mass="13032">MTANIYYRIGRVHLHHNDSAQALTDFQRGEHVARDRRATLATSLLLANQAWAHATLGRADDALRLLGRAVDAFDQAAPATPPSWLAFYDRTDLSGLTGVIYTELAQRADTTTTRTHST</sequence>
<keyword evidence="2" id="KW-1185">Reference proteome</keyword>
<dbReference type="RefSeq" id="WP_319966324.1">
    <property type="nucleotide sequence ID" value="NZ_JAXAVW010000010.1"/>
</dbReference>